<dbReference type="InterPro" id="IPR036388">
    <property type="entry name" value="WH-like_DNA-bd_sf"/>
</dbReference>
<dbReference type="CDD" id="cd00060">
    <property type="entry name" value="FHA"/>
    <property type="match status" value="1"/>
</dbReference>
<evidence type="ECO:0008006" key="9">
    <source>
        <dbReference type="Google" id="ProtNLM"/>
    </source>
</evidence>
<gene>
    <name evidence="7" type="ORF">BED47_18185</name>
</gene>
<feature type="domain" description="FHA" evidence="5">
    <location>
        <begin position="29"/>
        <end position="82"/>
    </location>
</feature>
<protein>
    <recommendedName>
        <fullName evidence="9">Transcriptional regulator</fullName>
    </recommendedName>
</protein>
<organism evidence="7 8">
    <name type="scientific">Gottfriedia luciferensis</name>
    <dbReference type="NCBI Taxonomy" id="178774"/>
    <lineage>
        <taxon>Bacteria</taxon>
        <taxon>Bacillati</taxon>
        <taxon>Bacillota</taxon>
        <taxon>Bacilli</taxon>
        <taxon>Bacillales</taxon>
        <taxon>Bacillaceae</taxon>
        <taxon>Gottfriedia</taxon>
    </lineage>
</organism>
<dbReference type="PROSITE" id="PS51755">
    <property type="entry name" value="OMPR_PHOB"/>
    <property type="match status" value="1"/>
</dbReference>
<evidence type="ECO:0000313" key="8">
    <source>
        <dbReference type="Proteomes" id="UP000094580"/>
    </source>
</evidence>
<dbReference type="SMART" id="SM00240">
    <property type="entry name" value="FHA"/>
    <property type="match status" value="1"/>
</dbReference>
<proteinExistence type="predicted"/>
<comment type="caution">
    <text evidence="7">The sequence shown here is derived from an EMBL/GenBank/DDBJ whole genome shotgun (WGS) entry which is preliminary data.</text>
</comment>
<feature type="domain" description="OmpR/PhoB-type" evidence="6">
    <location>
        <begin position="127"/>
        <end position="230"/>
    </location>
</feature>
<evidence type="ECO:0000256" key="4">
    <source>
        <dbReference type="PROSITE-ProRule" id="PRU01091"/>
    </source>
</evidence>
<sequence>MSIQNVYLSIKQGETATNQNRIPISFNETLLGRTWGDDFPDIPFTSQYISRKHALISFDKEENYTIVDLMSKHGTQVNHISIEKNKPFFLRDGDCISLASGAAVLIFHNLSEQNLGDTLDMPLVLDKQINDSIGITVNVVKREILIDGVRIHLTSKDTELFLLLYQRANSAVSYNEIKINVWPERMTKDIEQPDVGREEINTLLYRLRKKLGKYGHKIISVPRYGYMFDQEDM</sequence>
<dbReference type="InterPro" id="IPR008984">
    <property type="entry name" value="SMAD_FHA_dom_sf"/>
</dbReference>
<dbReference type="RefSeq" id="WP_069033050.1">
    <property type="nucleotide sequence ID" value="NZ_MDKC01000006.1"/>
</dbReference>
<dbReference type="InterPro" id="IPR016032">
    <property type="entry name" value="Sig_transdc_resp-reg_C-effctor"/>
</dbReference>
<evidence type="ECO:0000256" key="3">
    <source>
        <dbReference type="ARBA" id="ARBA00023163"/>
    </source>
</evidence>
<accession>A0ABX2ZVB6</accession>
<feature type="DNA-binding region" description="OmpR/PhoB-type" evidence="4">
    <location>
        <begin position="127"/>
        <end position="230"/>
    </location>
</feature>
<dbReference type="PANTHER" id="PTHR23308">
    <property type="entry name" value="NUCLEAR INHIBITOR OF PROTEIN PHOSPHATASE-1"/>
    <property type="match status" value="1"/>
</dbReference>
<keyword evidence="1" id="KW-0805">Transcription regulation</keyword>
<dbReference type="SUPFAM" id="SSF49879">
    <property type="entry name" value="SMAD/FHA domain"/>
    <property type="match status" value="1"/>
</dbReference>
<dbReference type="CDD" id="cd00383">
    <property type="entry name" value="trans_reg_C"/>
    <property type="match status" value="1"/>
</dbReference>
<dbReference type="SMART" id="SM00862">
    <property type="entry name" value="Trans_reg_C"/>
    <property type="match status" value="1"/>
</dbReference>
<keyword evidence="3" id="KW-0804">Transcription</keyword>
<dbReference type="Gene3D" id="1.10.10.10">
    <property type="entry name" value="Winged helix-like DNA-binding domain superfamily/Winged helix DNA-binding domain"/>
    <property type="match status" value="1"/>
</dbReference>
<dbReference type="Gene3D" id="2.60.200.20">
    <property type="match status" value="1"/>
</dbReference>
<dbReference type="PROSITE" id="PS50006">
    <property type="entry name" value="FHA_DOMAIN"/>
    <property type="match status" value="1"/>
</dbReference>
<dbReference type="InterPro" id="IPR001867">
    <property type="entry name" value="OmpR/PhoB-type_DNA-bd"/>
</dbReference>
<evidence type="ECO:0000256" key="1">
    <source>
        <dbReference type="ARBA" id="ARBA00023015"/>
    </source>
</evidence>
<dbReference type="SUPFAM" id="SSF46894">
    <property type="entry name" value="C-terminal effector domain of the bipartite response regulators"/>
    <property type="match status" value="1"/>
</dbReference>
<dbReference type="Pfam" id="PF00498">
    <property type="entry name" value="FHA"/>
    <property type="match status" value="1"/>
</dbReference>
<keyword evidence="8" id="KW-1185">Reference proteome</keyword>
<keyword evidence="2 4" id="KW-0238">DNA-binding</keyword>
<evidence type="ECO:0000259" key="5">
    <source>
        <dbReference type="PROSITE" id="PS50006"/>
    </source>
</evidence>
<dbReference type="EMBL" id="MDKC01000006">
    <property type="protein sequence ID" value="ODG92620.1"/>
    <property type="molecule type" value="Genomic_DNA"/>
</dbReference>
<dbReference type="Proteomes" id="UP000094580">
    <property type="component" value="Unassembled WGS sequence"/>
</dbReference>
<dbReference type="InterPro" id="IPR050923">
    <property type="entry name" value="Cell_Proc_Reg/RNA_Proc"/>
</dbReference>
<evidence type="ECO:0000259" key="6">
    <source>
        <dbReference type="PROSITE" id="PS51755"/>
    </source>
</evidence>
<evidence type="ECO:0000313" key="7">
    <source>
        <dbReference type="EMBL" id="ODG92620.1"/>
    </source>
</evidence>
<evidence type="ECO:0000256" key="2">
    <source>
        <dbReference type="ARBA" id="ARBA00023125"/>
    </source>
</evidence>
<reference evidence="7 8" key="1">
    <citation type="submission" date="2016-07" db="EMBL/GenBank/DDBJ databases">
        <authorList>
            <person name="Townsley L."/>
            <person name="Shank E.A."/>
        </authorList>
    </citation>
    <scope>NUCLEOTIDE SEQUENCE [LARGE SCALE GENOMIC DNA]</scope>
    <source>
        <strain evidence="7 8">CH01</strain>
    </source>
</reference>
<dbReference type="Pfam" id="PF00486">
    <property type="entry name" value="Trans_reg_C"/>
    <property type="match status" value="1"/>
</dbReference>
<dbReference type="InterPro" id="IPR000253">
    <property type="entry name" value="FHA_dom"/>
</dbReference>
<name>A0ABX2ZVB6_9BACI</name>